<sequence length="143" mass="16137">MLLAATGRVTRKVDVYAFGVVLMELISGKKALDSSLPEEMPHLVSWFCRIVDNMENISLVIDENLNLDDESMESICKVAELATHCIAPKPHKRPDMWHAVNVLVPLVEQWNPACTHEQEEEQGCDVIYEGHYDMSISEILSGR</sequence>
<evidence type="ECO:0000256" key="2">
    <source>
        <dbReference type="ARBA" id="ARBA00022614"/>
    </source>
</evidence>
<dbReference type="InterPro" id="IPR052422">
    <property type="entry name" value="Auxin_Ser/Thr_Kinase"/>
</dbReference>
<proteinExistence type="predicted"/>
<evidence type="ECO:0000256" key="7">
    <source>
        <dbReference type="ARBA" id="ARBA00023136"/>
    </source>
</evidence>
<keyword evidence="2" id="KW-0433">Leucine-rich repeat</keyword>
<protein>
    <recommendedName>
        <fullName evidence="10">Protein kinase domain-containing protein</fullName>
    </recommendedName>
</protein>
<keyword evidence="4" id="KW-0732">Signal</keyword>
<organism evidence="11 12">
    <name type="scientific">Vigna mungo</name>
    <name type="common">Black gram</name>
    <name type="synonym">Phaseolus mungo</name>
    <dbReference type="NCBI Taxonomy" id="3915"/>
    <lineage>
        <taxon>Eukaryota</taxon>
        <taxon>Viridiplantae</taxon>
        <taxon>Streptophyta</taxon>
        <taxon>Embryophyta</taxon>
        <taxon>Tracheophyta</taxon>
        <taxon>Spermatophyta</taxon>
        <taxon>Magnoliopsida</taxon>
        <taxon>eudicotyledons</taxon>
        <taxon>Gunneridae</taxon>
        <taxon>Pentapetalae</taxon>
        <taxon>rosids</taxon>
        <taxon>fabids</taxon>
        <taxon>Fabales</taxon>
        <taxon>Fabaceae</taxon>
        <taxon>Papilionoideae</taxon>
        <taxon>50 kb inversion clade</taxon>
        <taxon>NPAAA clade</taxon>
        <taxon>indigoferoid/millettioid clade</taxon>
        <taxon>Phaseoleae</taxon>
        <taxon>Vigna</taxon>
    </lineage>
</organism>
<dbReference type="PANTHER" id="PTHR47986">
    <property type="entry name" value="OSJNBA0070M12.3 PROTEIN"/>
    <property type="match status" value="1"/>
</dbReference>
<dbReference type="PANTHER" id="PTHR47986:SF10">
    <property type="entry name" value="RECEPTOR-LIKE KINASE TMK4"/>
    <property type="match status" value="1"/>
</dbReference>
<evidence type="ECO:0000256" key="6">
    <source>
        <dbReference type="ARBA" id="ARBA00022989"/>
    </source>
</evidence>
<dbReference type="EMBL" id="CP144695">
    <property type="protein sequence ID" value="WVZ05752.1"/>
    <property type="molecule type" value="Genomic_DNA"/>
</dbReference>
<keyword evidence="5" id="KW-0677">Repeat</keyword>
<keyword evidence="7" id="KW-0472">Membrane</keyword>
<evidence type="ECO:0000256" key="1">
    <source>
        <dbReference type="ARBA" id="ARBA00004167"/>
    </source>
</evidence>
<evidence type="ECO:0000313" key="12">
    <source>
        <dbReference type="Proteomes" id="UP001374535"/>
    </source>
</evidence>
<feature type="domain" description="Protein kinase" evidence="10">
    <location>
        <begin position="1"/>
        <end position="107"/>
    </location>
</feature>
<dbReference type="AlphaFoldDB" id="A0AAQ3NAT6"/>
<keyword evidence="3" id="KW-0812">Transmembrane</keyword>
<keyword evidence="12" id="KW-1185">Reference proteome</keyword>
<dbReference type="InterPro" id="IPR000719">
    <property type="entry name" value="Prot_kinase_dom"/>
</dbReference>
<dbReference type="Proteomes" id="UP001374535">
    <property type="component" value="Chromosome 6"/>
</dbReference>
<dbReference type="Pfam" id="PF07714">
    <property type="entry name" value="PK_Tyr_Ser-Thr"/>
    <property type="match status" value="1"/>
</dbReference>
<dbReference type="InterPro" id="IPR001245">
    <property type="entry name" value="Ser-Thr/Tyr_kinase_cat_dom"/>
</dbReference>
<gene>
    <name evidence="11" type="ORF">V8G54_019098</name>
</gene>
<dbReference type="PROSITE" id="PS50011">
    <property type="entry name" value="PROTEIN_KINASE_DOM"/>
    <property type="match status" value="1"/>
</dbReference>
<dbReference type="SUPFAM" id="SSF56112">
    <property type="entry name" value="Protein kinase-like (PK-like)"/>
    <property type="match status" value="1"/>
</dbReference>
<accession>A0AAQ3NAT6</accession>
<evidence type="ECO:0000256" key="4">
    <source>
        <dbReference type="ARBA" id="ARBA00022729"/>
    </source>
</evidence>
<keyword evidence="6" id="KW-1133">Transmembrane helix</keyword>
<comment type="subcellular location">
    <subcellularLocation>
        <location evidence="1">Membrane</location>
        <topology evidence="1">Single-pass membrane protein</topology>
    </subcellularLocation>
</comment>
<evidence type="ECO:0000256" key="3">
    <source>
        <dbReference type="ARBA" id="ARBA00022692"/>
    </source>
</evidence>
<dbReference type="Gene3D" id="1.10.510.10">
    <property type="entry name" value="Transferase(Phosphotransferase) domain 1"/>
    <property type="match status" value="1"/>
</dbReference>
<evidence type="ECO:0000256" key="9">
    <source>
        <dbReference type="ARBA" id="ARBA00023180"/>
    </source>
</evidence>
<dbReference type="GO" id="GO:0004672">
    <property type="term" value="F:protein kinase activity"/>
    <property type="evidence" value="ECO:0007669"/>
    <property type="project" value="InterPro"/>
</dbReference>
<evidence type="ECO:0000313" key="11">
    <source>
        <dbReference type="EMBL" id="WVZ05752.1"/>
    </source>
</evidence>
<dbReference type="GO" id="GO:0005524">
    <property type="term" value="F:ATP binding"/>
    <property type="evidence" value="ECO:0007669"/>
    <property type="project" value="InterPro"/>
</dbReference>
<name>A0AAQ3NAT6_VIGMU</name>
<reference evidence="11 12" key="1">
    <citation type="journal article" date="2023" name="Life. Sci Alliance">
        <title>Evolutionary insights into 3D genome organization and epigenetic landscape of Vigna mungo.</title>
        <authorList>
            <person name="Junaid A."/>
            <person name="Singh B."/>
            <person name="Bhatia S."/>
        </authorList>
    </citation>
    <scope>NUCLEOTIDE SEQUENCE [LARGE SCALE GENOMIC DNA]</scope>
    <source>
        <strain evidence="11">Urdbean</strain>
    </source>
</reference>
<evidence type="ECO:0000256" key="8">
    <source>
        <dbReference type="ARBA" id="ARBA00023170"/>
    </source>
</evidence>
<evidence type="ECO:0000256" key="5">
    <source>
        <dbReference type="ARBA" id="ARBA00022737"/>
    </source>
</evidence>
<evidence type="ECO:0000259" key="10">
    <source>
        <dbReference type="PROSITE" id="PS50011"/>
    </source>
</evidence>
<dbReference type="InterPro" id="IPR011009">
    <property type="entry name" value="Kinase-like_dom_sf"/>
</dbReference>
<dbReference type="GO" id="GO:0016020">
    <property type="term" value="C:membrane"/>
    <property type="evidence" value="ECO:0007669"/>
    <property type="project" value="UniProtKB-SubCell"/>
</dbReference>
<keyword evidence="9" id="KW-0325">Glycoprotein</keyword>
<keyword evidence="8" id="KW-0675">Receptor</keyword>